<gene>
    <name evidence="1" type="ORF">SS50377_jh078</name>
</gene>
<proteinExistence type="predicted"/>
<dbReference type="EMBL" id="KI546102">
    <property type="protein sequence ID" value="EST44882.1"/>
    <property type="molecule type" value="Genomic_DNA"/>
</dbReference>
<evidence type="ECO:0000313" key="1">
    <source>
        <dbReference type="EMBL" id="EST44882.1"/>
    </source>
</evidence>
<name>V6LK06_9EUKA</name>
<dbReference type="AlphaFoldDB" id="V6LK06"/>
<feature type="non-terminal residue" evidence="1">
    <location>
        <position position="1"/>
    </location>
</feature>
<accession>V6LK06</accession>
<organism evidence="1">
    <name type="scientific">Spironucleus salmonicida</name>
    <dbReference type="NCBI Taxonomy" id="348837"/>
    <lineage>
        <taxon>Eukaryota</taxon>
        <taxon>Metamonada</taxon>
        <taxon>Diplomonadida</taxon>
        <taxon>Hexamitidae</taxon>
        <taxon>Hexamitinae</taxon>
        <taxon>Spironucleus</taxon>
    </lineage>
</organism>
<protein>
    <submittedName>
        <fullName evidence="1">Uncharacterized protein</fullName>
    </submittedName>
</protein>
<reference evidence="1" key="1">
    <citation type="journal article" date="2014" name="PLoS Genet.">
        <title>The Genome of Spironucleus salmonicida Highlights a Fish Pathogen Adapted to Fluctuating Environments.</title>
        <authorList>
            <person name="Xu F."/>
            <person name="Jerlstrom-Hultqvist J."/>
            <person name="Einarsson E."/>
            <person name="Astvaldsson A."/>
            <person name="Svard S.G."/>
            <person name="Andersson J.O."/>
        </authorList>
    </citation>
    <scope>NUCLEOTIDE SEQUENCE</scope>
</reference>
<sequence>IKAMLPITAVKMTNITLTKQSNKILLTLLKFTYSPQFRQLGNFYSPFNSTTEPIQNSHILRMSTPKLHIFVFALNHAKIKFLFRWIRYNIYVISQLNYHQINYTQQTHSQFLSTTSFHTRYRKNHQFSIRILTTIKQFFHLYISTKFYETCTLKMLNEAFAPCELLEFDGFCSFGAKICAKNVIPKGGKMTFLKSLKRQKTTRSIRLQRSKSCCSPLKNAPLK</sequence>